<evidence type="ECO:0000256" key="7">
    <source>
        <dbReference type="ARBA" id="ARBA00023049"/>
    </source>
</evidence>
<feature type="binding site" evidence="9">
    <location>
        <position position="145"/>
    </location>
    <ligand>
        <name>Zn(2+)</name>
        <dbReference type="ChEBI" id="CHEBI:29105"/>
        <note>catalytic</note>
    </ligand>
</feature>
<keyword evidence="11" id="KW-1185">Reference proteome</keyword>
<keyword evidence="3 9" id="KW-0479">Metal-binding</keyword>
<dbReference type="EMBL" id="CP139960">
    <property type="protein sequence ID" value="WQD38124.1"/>
    <property type="molecule type" value="Genomic_DNA"/>
</dbReference>
<organism evidence="10 11">
    <name type="scientific">Niabella yanshanensis</name>
    <dbReference type="NCBI Taxonomy" id="577386"/>
    <lineage>
        <taxon>Bacteria</taxon>
        <taxon>Pseudomonadati</taxon>
        <taxon>Bacteroidota</taxon>
        <taxon>Chitinophagia</taxon>
        <taxon>Chitinophagales</taxon>
        <taxon>Chitinophagaceae</taxon>
        <taxon>Niabella</taxon>
    </lineage>
</organism>
<dbReference type="CDD" id="cd14840">
    <property type="entry name" value="D-Ala-D-Ala_dipeptidase_Aad"/>
    <property type="match status" value="1"/>
</dbReference>
<evidence type="ECO:0000313" key="10">
    <source>
        <dbReference type="EMBL" id="WQD38124.1"/>
    </source>
</evidence>
<comment type="similarity">
    <text evidence="9">Belongs to the peptidase M15D family.</text>
</comment>
<reference evidence="10 11" key="1">
    <citation type="submission" date="2023-12" db="EMBL/GenBank/DDBJ databases">
        <title>Genome sequencing and assembly of bacterial species from a model synthetic community.</title>
        <authorList>
            <person name="Hogle S.L."/>
        </authorList>
    </citation>
    <scope>NUCLEOTIDE SEQUENCE [LARGE SCALE GENOMIC DNA]</scope>
    <source>
        <strain evidence="10 11">HAMBI_3031</strain>
    </source>
</reference>
<evidence type="ECO:0000256" key="8">
    <source>
        <dbReference type="ARBA" id="ARBA00023316"/>
    </source>
</evidence>
<dbReference type="SUPFAM" id="SSF55166">
    <property type="entry name" value="Hedgehog/DD-peptidase"/>
    <property type="match status" value="1"/>
</dbReference>
<dbReference type="PANTHER" id="PTHR43126">
    <property type="entry name" value="D-ALANYL-D-ALANINE DIPEPTIDASE"/>
    <property type="match status" value="1"/>
</dbReference>
<keyword evidence="7 9" id="KW-0482">Metalloprotease</keyword>
<feature type="binding site" evidence="9">
    <location>
        <position position="152"/>
    </location>
    <ligand>
        <name>Zn(2+)</name>
        <dbReference type="ChEBI" id="CHEBI:29105"/>
        <note>catalytic</note>
    </ligand>
</feature>
<dbReference type="Gene3D" id="3.30.1380.10">
    <property type="match status" value="1"/>
</dbReference>
<feature type="site" description="Transition state stabilizer" evidence="9">
    <location>
        <position position="118"/>
    </location>
</feature>
<dbReference type="Proteomes" id="UP001325680">
    <property type="component" value="Chromosome"/>
</dbReference>
<dbReference type="RefSeq" id="WP_114790868.1">
    <property type="nucleotide sequence ID" value="NZ_CP139960.1"/>
</dbReference>
<evidence type="ECO:0000256" key="4">
    <source>
        <dbReference type="ARBA" id="ARBA00022801"/>
    </source>
</evidence>
<proteinExistence type="inferred from homology"/>
<dbReference type="Pfam" id="PF01427">
    <property type="entry name" value="Peptidase_M15"/>
    <property type="match status" value="1"/>
</dbReference>
<dbReference type="InterPro" id="IPR009045">
    <property type="entry name" value="Zn_M74/Hedgehog-like"/>
</dbReference>
<keyword evidence="5 9" id="KW-0862">Zinc</keyword>
<name>A0ABZ0W5A8_9BACT</name>
<evidence type="ECO:0000313" key="11">
    <source>
        <dbReference type="Proteomes" id="UP001325680"/>
    </source>
</evidence>
<comment type="cofactor">
    <cofactor evidence="9">
        <name>Zn(2+)</name>
        <dbReference type="ChEBI" id="CHEBI:29105"/>
    </cofactor>
    <text evidence="9">Binds 1 zinc ion per subunit.</text>
</comment>
<evidence type="ECO:0000256" key="2">
    <source>
        <dbReference type="ARBA" id="ARBA00022670"/>
    </source>
</evidence>
<feature type="binding site" evidence="9">
    <location>
        <position position="213"/>
    </location>
    <ligand>
        <name>Zn(2+)</name>
        <dbReference type="ChEBI" id="CHEBI:29105"/>
        <note>catalytic</note>
    </ligand>
</feature>
<keyword evidence="6 9" id="KW-0224">Dipeptidase</keyword>
<feature type="active site" description="Proton donor/acceptor" evidence="9">
    <location>
        <position position="210"/>
    </location>
</feature>
<keyword evidence="4 9" id="KW-0378">Hydrolase</keyword>
<gene>
    <name evidence="10" type="ORF">U0035_20870</name>
</gene>
<evidence type="ECO:0000256" key="9">
    <source>
        <dbReference type="HAMAP-Rule" id="MF_01924"/>
    </source>
</evidence>
<dbReference type="HAMAP" id="MF_01924">
    <property type="entry name" value="A_A_dipeptidase"/>
    <property type="match status" value="1"/>
</dbReference>
<comment type="catalytic activity">
    <reaction evidence="1 9">
        <text>D-alanyl-D-alanine + H2O = 2 D-alanine</text>
        <dbReference type="Rhea" id="RHEA:20661"/>
        <dbReference type="ChEBI" id="CHEBI:15377"/>
        <dbReference type="ChEBI" id="CHEBI:57416"/>
        <dbReference type="ChEBI" id="CHEBI:57822"/>
        <dbReference type="EC" id="3.4.13.22"/>
    </reaction>
</comment>
<sequence>MVRFALQYAFSVLFFIGASGIPATKAQPNILPVERSLSKHKKELRRFPYLEMIELKSLIPSIIYDLRYASPNNFMQRLMYPAGTNSTYLRRPAADSLLKVQQELKSQGLGIKIFDAYRPYSVTQHFWELVKDERYVANPAKGSNHNRGTAIDLTIIDIKIGEELDMGTGFDHFSDTAHHSFKQLPESVLQNREKLKNIMLKYGFAALSTEWWHYTYQSPIRFPVLDISFKKLRRQ</sequence>
<evidence type="ECO:0000256" key="1">
    <source>
        <dbReference type="ARBA" id="ARBA00001362"/>
    </source>
</evidence>
<protein>
    <recommendedName>
        <fullName evidence="9">D-alanyl-D-alanine dipeptidase</fullName>
        <shortName evidence="9">D-Ala-D-Ala dipeptidase</shortName>
        <ecNumber evidence="9">3.4.13.22</ecNumber>
    </recommendedName>
</protein>
<accession>A0ABZ0W5A8</accession>
<evidence type="ECO:0000256" key="5">
    <source>
        <dbReference type="ARBA" id="ARBA00022833"/>
    </source>
</evidence>
<keyword evidence="8" id="KW-0961">Cell wall biogenesis/degradation</keyword>
<dbReference type="InterPro" id="IPR000755">
    <property type="entry name" value="A_A_dipeptidase"/>
</dbReference>
<evidence type="ECO:0000256" key="3">
    <source>
        <dbReference type="ARBA" id="ARBA00022723"/>
    </source>
</evidence>
<comment type="function">
    <text evidence="9">Catalyzes hydrolysis of the D-alanyl-D-alanine dipeptide.</text>
</comment>
<evidence type="ECO:0000256" key="6">
    <source>
        <dbReference type="ARBA" id="ARBA00022997"/>
    </source>
</evidence>
<dbReference type="EC" id="3.4.13.22" evidence="9"/>
<dbReference type="PANTHER" id="PTHR43126:SF1">
    <property type="entry name" value="D-ALANYL-D-ALANINE DIPEPTIDASE"/>
    <property type="match status" value="1"/>
</dbReference>
<keyword evidence="2 9" id="KW-0645">Protease</keyword>